<feature type="region of interest" description="Disordered" evidence="1">
    <location>
        <begin position="18"/>
        <end position="67"/>
    </location>
</feature>
<evidence type="ECO:0000256" key="1">
    <source>
        <dbReference type="SAM" id="MobiDB-lite"/>
    </source>
</evidence>
<reference evidence="2 3" key="1">
    <citation type="submission" date="2019-01" db="EMBL/GenBank/DDBJ databases">
        <title>A draft genome assembly of the solar-powered sea slug Elysia chlorotica.</title>
        <authorList>
            <person name="Cai H."/>
            <person name="Li Q."/>
            <person name="Fang X."/>
            <person name="Li J."/>
            <person name="Curtis N.E."/>
            <person name="Altenburger A."/>
            <person name="Shibata T."/>
            <person name="Feng M."/>
            <person name="Maeda T."/>
            <person name="Schwartz J.A."/>
            <person name="Shigenobu S."/>
            <person name="Lundholm N."/>
            <person name="Nishiyama T."/>
            <person name="Yang H."/>
            <person name="Hasebe M."/>
            <person name="Li S."/>
            <person name="Pierce S.K."/>
            <person name="Wang J."/>
        </authorList>
    </citation>
    <scope>NUCLEOTIDE SEQUENCE [LARGE SCALE GENOMIC DNA]</scope>
    <source>
        <strain evidence="2">EC2010</strain>
        <tissue evidence="2">Whole organism of an adult</tissue>
    </source>
</reference>
<dbReference type="Proteomes" id="UP000271974">
    <property type="component" value="Unassembled WGS sequence"/>
</dbReference>
<gene>
    <name evidence="2" type="ORF">EGW08_014806</name>
</gene>
<feature type="compositionally biased region" description="Polar residues" evidence="1">
    <location>
        <begin position="53"/>
        <end position="67"/>
    </location>
</feature>
<comment type="caution">
    <text evidence="2">The sequence shown here is derived from an EMBL/GenBank/DDBJ whole genome shotgun (WGS) entry which is preliminary data.</text>
</comment>
<evidence type="ECO:0000313" key="2">
    <source>
        <dbReference type="EMBL" id="RUS77428.1"/>
    </source>
</evidence>
<protein>
    <submittedName>
        <fullName evidence="2">Uncharacterized protein</fullName>
    </submittedName>
</protein>
<organism evidence="2 3">
    <name type="scientific">Elysia chlorotica</name>
    <name type="common">Eastern emerald elysia</name>
    <name type="synonym">Sea slug</name>
    <dbReference type="NCBI Taxonomy" id="188477"/>
    <lineage>
        <taxon>Eukaryota</taxon>
        <taxon>Metazoa</taxon>
        <taxon>Spiralia</taxon>
        <taxon>Lophotrochozoa</taxon>
        <taxon>Mollusca</taxon>
        <taxon>Gastropoda</taxon>
        <taxon>Heterobranchia</taxon>
        <taxon>Euthyneura</taxon>
        <taxon>Panpulmonata</taxon>
        <taxon>Sacoglossa</taxon>
        <taxon>Placobranchoidea</taxon>
        <taxon>Plakobranchidae</taxon>
        <taxon>Elysia</taxon>
    </lineage>
</organism>
<dbReference type="AlphaFoldDB" id="A0A433T7C0"/>
<accession>A0A433T7C0</accession>
<feature type="compositionally biased region" description="Polar residues" evidence="1">
    <location>
        <begin position="29"/>
        <end position="43"/>
    </location>
</feature>
<sequence length="115" mass="12928">MLAIPPVEECDLHVAAFDDPSEELPGRKSASQYTFSSGSSNNPPHWELRQFQGAPQKQPNRTSSETTASKFYWEHNLGRRVLKSFSYPFASMFNRNSESTLISQAKKALKPGSTY</sequence>
<evidence type="ECO:0000313" key="3">
    <source>
        <dbReference type="Proteomes" id="UP000271974"/>
    </source>
</evidence>
<proteinExistence type="predicted"/>
<dbReference type="OrthoDB" id="10584492at2759"/>
<dbReference type="EMBL" id="RQTK01000581">
    <property type="protein sequence ID" value="RUS77428.1"/>
    <property type="molecule type" value="Genomic_DNA"/>
</dbReference>
<keyword evidence="3" id="KW-1185">Reference proteome</keyword>
<name>A0A433T7C0_ELYCH</name>